<organism evidence="18 19">
    <name type="scientific">Orientia chuto str. Dubai</name>
    <dbReference type="NCBI Taxonomy" id="1359168"/>
    <lineage>
        <taxon>Bacteria</taxon>
        <taxon>Pseudomonadati</taxon>
        <taxon>Pseudomonadota</taxon>
        <taxon>Alphaproteobacteria</taxon>
        <taxon>Rickettsiales</taxon>
        <taxon>Rickettsiaceae</taxon>
        <taxon>Rickettsieae</taxon>
        <taxon>Orientia</taxon>
    </lineage>
</organism>
<evidence type="ECO:0000256" key="9">
    <source>
        <dbReference type="ARBA" id="ARBA00022842"/>
    </source>
</evidence>
<evidence type="ECO:0000256" key="10">
    <source>
        <dbReference type="ARBA" id="ARBA00023027"/>
    </source>
</evidence>
<comment type="similarity">
    <text evidence="14 15">Belongs to the NAD-dependent DNA ligase family. LigA subfamily.</text>
</comment>
<dbReference type="InterPro" id="IPR013839">
    <property type="entry name" value="DNAligase_adenylation"/>
</dbReference>
<feature type="binding site" evidence="15">
    <location>
        <position position="186"/>
    </location>
    <ligand>
        <name>NAD(+)</name>
        <dbReference type="ChEBI" id="CHEBI:57540"/>
    </ligand>
</feature>
<dbReference type="EC" id="6.5.1.2" evidence="2 15"/>
<feature type="binding site" evidence="15">
    <location>
        <position position="327"/>
    </location>
    <ligand>
        <name>NAD(+)</name>
        <dbReference type="ChEBI" id="CHEBI:57540"/>
    </ligand>
</feature>
<dbReference type="OrthoDB" id="9759736at2"/>
<keyword evidence="6 15" id="KW-0479">Metal-binding</keyword>
<feature type="binding site" evidence="15">
    <location>
        <position position="128"/>
    </location>
    <ligand>
        <name>NAD(+)</name>
        <dbReference type="ChEBI" id="CHEBI:57540"/>
    </ligand>
</feature>
<dbReference type="Gene3D" id="2.40.50.140">
    <property type="entry name" value="Nucleic acid-binding proteins"/>
    <property type="match status" value="1"/>
</dbReference>
<dbReference type="SUPFAM" id="SSF50249">
    <property type="entry name" value="Nucleic acid-binding proteins"/>
    <property type="match status" value="1"/>
</dbReference>
<dbReference type="RefSeq" id="WP_045797073.1">
    <property type="nucleotide sequence ID" value="NZ_LANP01000006.1"/>
</dbReference>
<dbReference type="CDD" id="cd17748">
    <property type="entry name" value="BRCT_DNA_ligase_like"/>
    <property type="match status" value="1"/>
</dbReference>
<comment type="caution">
    <text evidence="18">The sequence shown here is derived from an EMBL/GenBank/DDBJ whole genome shotgun (WGS) entry which is preliminary data.</text>
</comment>
<feature type="binding site" evidence="15">
    <location>
        <position position="425"/>
    </location>
    <ligand>
        <name>Zn(2+)</name>
        <dbReference type="ChEBI" id="CHEBI:29105"/>
    </ligand>
</feature>
<feature type="binding site" evidence="15">
    <location>
        <position position="446"/>
    </location>
    <ligand>
        <name>Zn(2+)</name>
        <dbReference type="ChEBI" id="CHEBI:29105"/>
    </ligand>
</feature>
<dbReference type="InterPro" id="IPR004149">
    <property type="entry name" value="Znf_DNAligase_C4"/>
</dbReference>
<evidence type="ECO:0000256" key="1">
    <source>
        <dbReference type="ARBA" id="ARBA00004067"/>
    </source>
</evidence>
<keyword evidence="11 15" id="KW-0234">DNA repair</keyword>
<dbReference type="InterPro" id="IPR012340">
    <property type="entry name" value="NA-bd_OB-fold"/>
</dbReference>
<evidence type="ECO:0000256" key="3">
    <source>
        <dbReference type="ARBA" id="ARBA00013308"/>
    </source>
</evidence>
<dbReference type="Pfam" id="PF00533">
    <property type="entry name" value="BRCT"/>
    <property type="match status" value="1"/>
</dbReference>
<feature type="domain" description="BRCT" evidence="17">
    <location>
        <begin position="620"/>
        <end position="693"/>
    </location>
</feature>
<evidence type="ECO:0000256" key="8">
    <source>
        <dbReference type="ARBA" id="ARBA00022833"/>
    </source>
</evidence>
<evidence type="ECO:0000256" key="6">
    <source>
        <dbReference type="ARBA" id="ARBA00022723"/>
    </source>
</evidence>
<evidence type="ECO:0000256" key="12">
    <source>
        <dbReference type="ARBA" id="ARBA00023211"/>
    </source>
</evidence>
<keyword evidence="7 15" id="KW-0227">DNA damage</keyword>
<dbReference type="InterPro" id="IPR041663">
    <property type="entry name" value="DisA/LigA_HHH"/>
</dbReference>
<dbReference type="SUPFAM" id="SSF56091">
    <property type="entry name" value="DNA ligase/mRNA capping enzyme, catalytic domain"/>
    <property type="match status" value="1"/>
</dbReference>
<evidence type="ECO:0000256" key="16">
    <source>
        <dbReference type="RuleBase" id="RU000618"/>
    </source>
</evidence>
<keyword evidence="9 15" id="KW-0460">Magnesium</keyword>
<dbReference type="PROSITE" id="PS01056">
    <property type="entry name" value="DNA_LIGASE_N2"/>
    <property type="match status" value="1"/>
</dbReference>
<evidence type="ECO:0000256" key="7">
    <source>
        <dbReference type="ARBA" id="ARBA00022763"/>
    </source>
</evidence>
<evidence type="ECO:0000256" key="11">
    <source>
        <dbReference type="ARBA" id="ARBA00023204"/>
    </source>
</evidence>
<keyword evidence="4 15" id="KW-0436">Ligase</keyword>
<dbReference type="Pfam" id="PF01653">
    <property type="entry name" value="DNA_ligase_aden"/>
    <property type="match status" value="1"/>
</dbReference>
<proteinExistence type="inferred from homology"/>
<dbReference type="InterPro" id="IPR036420">
    <property type="entry name" value="BRCT_dom_sf"/>
</dbReference>
<reference evidence="18 19" key="1">
    <citation type="submission" date="2015-02" db="EMBL/GenBank/DDBJ databases">
        <title>Genome Sequencing of Rickettsiales.</title>
        <authorList>
            <person name="Daugherty S.C."/>
            <person name="Su Q."/>
            <person name="Abolude K."/>
            <person name="Beier-Sexton M."/>
            <person name="Carlyon J.A."/>
            <person name="Carter R."/>
            <person name="Day N.P."/>
            <person name="Dumler S.J."/>
            <person name="Dyachenko V."/>
            <person name="Godinez A."/>
            <person name="Kurtti T.J."/>
            <person name="Lichay M."/>
            <person name="Mullins K.E."/>
            <person name="Ott S."/>
            <person name="Pappas-Brown V."/>
            <person name="Paris D.H."/>
            <person name="Patel P."/>
            <person name="Richards A.L."/>
            <person name="Sadzewicz L."/>
            <person name="Sears K."/>
            <person name="Seidman D."/>
            <person name="Sengamalay N."/>
            <person name="Stenos J."/>
            <person name="Tallon L.J."/>
            <person name="Vincent G."/>
            <person name="Fraser C.M."/>
            <person name="Munderloh U."/>
            <person name="Dunning-Hotopp J.C."/>
        </authorList>
    </citation>
    <scope>NUCLEOTIDE SEQUENCE [LARGE SCALE GENOMIC DNA]</scope>
    <source>
        <strain evidence="18 19">Fuller</strain>
    </source>
</reference>
<dbReference type="GO" id="GO:0006281">
    <property type="term" value="P:DNA repair"/>
    <property type="evidence" value="ECO:0007669"/>
    <property type="project" value="UniProtKB-KW"/>
</dbReference>
<dbReference type="InterPro" id="IPR013840">
    <property type="entry name" value="DNAligase_N"/>
</dbReference>
<dbReference type="GO" id="GO:0003911">
    <property type="term" value="F:DNA ligase (NAD+) activity"/>
    <property type="evidence" value="ECO:0007669"/>
    <property type="project" value="UniProtKB-UniRule"/>
</dbReference>
<dbReference type="GO" id="GO:0006260">
    <property type="term" value="P:DNA replication"/>
    <property type="evidence" value="ECO:0007669"/>
    <property type="project" value="UniProtKB-KW"/>
</dbReference>
<evidence type="ECO:0000256" key="4">
    <source>
        <dbReference type="ARBA" id="ARBA00022598"/>
    </source>
</evidence>
<feature type="binding site" evidence="15">
    <location>
        <position position="151"/>
    </location>
    <ligand>
        <name>NAD(+)</name>
        <dbReference type="ChEBI" id="CHEBI:57540"/>
    </ligand>
</feature>
<feature type="binding site" evidence="15">
    <location>
        <begin position="47"/>
        <end position="51"/>
    </location>
    <ligand>
        <name>NAD(+)</name>
        <dbReference type="ChEBI" id="CHEBI:57540"/>
    </ligand>
</feature>
<evidence type="ECO:0000256" key="15">
    <source>
        <dbReference type="HAMAP-Rule" id="MF_01588"/>
    </source>
</evidence>
<feature type="active site" description="N6-AMP-lysine intermediate" evidence="15">
    <location>
        <position position="130"/>
    </location>
</feature>
<dbReference type="Gene3D" id="6.20.10.30">
    <property type="match status" value="1"/>
</dbReference>
<dbReference type="PROSITE" id="PS01055">
    <property type="entry name" value="DNA_LIGASE_N1"/>
    <property type="match status" value="1"/>
</dbReference>
<gene>
    <name evidence="15 18" type="primary">ligA</name>
    <name evidence="18" type="ORF">OCHUTO_0313</name>
</gene>
<dbReference type="Gene3D" id="3.40.50.10190">
    <property type="entry name" value="BRCT domain"/>
    <property type="match status" value="1"/>
</dbReference>
<dbReference type="InterPro" id="IPR001679">
    <property type="entry name" value="DNA_ligase"/>
</dbReference>
<sequence length="699" mass="78464">MTKIDISTINIDQLTSASAKEIIEFLTLELQKYDKAYYNDDSPLISDAQYDLLKNLNNKIIAKFPNVALANTQSQKVGFTPNTQFSKVVHLKPMLSLANAFCVKDINNFITKIQNFLRIDYCPQIVCEYKIDGLSFSARYKHGTLTLASTRGDGHIGENITENLKTIKFFPQTLPITDKIFEVRGEIYITNDDFQALNTQQQKLGKALFANSRNAAAGSIRQLDPAITAQRPLKYFVYALGESSNPDFAATQFELLQKLSQLGFLVNEDYILSNDLNSIIEFYNQVFAKRSKLAFEIDGIVYKINDLALQKRLGATSTSPRFAIAYKFPSLIGRTQITDIVFQVGKTGAITPVAMLVPINIAGVTISRATLHNNQEIELKDIRIGDYVFLQRAGDVIPKINGVDFSARNNQQVVKVLFPNKCPSCQQDLVISEGETIVRCSNSLTCPAQIYERICHFVSKDALNIDGLGRQKIQFLLNNQYISNIVDIFLLEENNKVFYLNKLENIDGWGIKSVNKLFENINQAKNVTLDKFIYSLAIKHIGKYSAKLLAKEFKTAKNFIDKALKLANNFTEIYEQLNNIEGLGVKTTSQLKQFFMVSANVDLITKLINILTIQDWQVQKNNLILSNQNVVFTGTFATVSRAEIKLQAEKLGAKVGTQISNNTNLLVVGSKAGNKLKQAQEIGIKIIDETEWVKMVNEL</sequence>
<dbReference type="Pfam" id="PF03119">
    <property type="entry name" value="DNA_ligase_ZBD"/>
    <property type="match status" value="1"/>
</dbReference>
<dbReference type="STRING" id="1359168.OCHUTO_0313"/>
<name>A0A0F3MM73_9RICK</name>
<dbReference type="SUPFAM" id="SSF47781">
    <property type="entry name" value="RuvA domain 2-like"/>
    <property type="match status" value="1"/>
</dbReference>
<dbReference type="InterPro" id="IPR018239">
    <property type="entry name" value="DNA_ligase_AS"/>
</dbReference>
<keyword evidence="19" id="KW-1185">Reference proteome</keyword>
<dbReference type="HAMAP" id="MF_01588">
    <property type="entry name" value="DNA_ligase_A"/>
    <property type="match status" value="1"/>
</dbReference>
<dbReference type="InterPro" id="IPR010994">
    <property type="entry name" value="RuvA_2-like"/>
</dbReference>
<evidence type="ECO:0000256" key="5">
    <source>
        <dbReference type="ARBA" id="ARBA00022705"/>
    </source>
</evidence>
<dbReference type="Gene3D" id="1.10.287.610">
    <property type="entry name" value="Helix hairpin bin"/>
    <property type="match status" value="1"/>
</dbReference>
<comment type="caution">
    <text evidence="15">Lacks conserved residue(s) required for the propagation of feature annotation.</text>
</comment>
<dbReference type="InterPro" id="IPR001357">
    <property type="entry name" value="BRCT_dom"/>
</dbReference>
<feature type="binding site" evidence="15">
    <location>
        <position position="422"/>
    </location>
    <ligand>
        <name>Zn(2+)</name>
        <dbReference type="ChEBI" id="CHEBI:29105"/>
    </ligand>
</feature>
<keyword evidence="8 15" id="KW-0862">Zinc</keyword>
<evidence type="ECO:0000256" key="2">
    <source>
        <dbReference type="ARBA" id="ARBA00012722"/>
    </source>
</evidence>
<evidence type="ECO:0000259" key="17">
    <source>
        <dbReference type="PROSITE" id="PS50172"/>
    </source>
</evidence>
<dbReference type="Gene3D" id="3.30.470.30">
    <property type="entry name" value="DNA ligase/mRNA capping enzyme"/>
    <property type="match status" value="1"/>
</dbReference>
<dbReference type="CDD" id="cd00114">
    <property type="entry name" value="LIGANc"/>
    <property type="match status" value="1"/>
</dbReference>
<comment type="catalytic activity">
    <reaction evidence="13 15 16">
        <text>NAD(+) + (deoxyribonucleotide)n-3'-hydroxyl + 5'-phospho-(deoxyribonucleotide)m = (deoxyribonucleotide)n+m + AMP + beta-nicotinamide D-nucleotide.</text>
        <dbReference type="EC" id="6.5.1.2"/>
    </reaction>
</comment>
<dbReference type="SMART" id="SM00532">
    <property type="entry name" value="LIGANc"/>
    <property type="match status" value="1"/>
</dbReference>
<feature type="binding site" evidence="15">
    <location>
        <position position="303"/>
    </location>
    <ligand>
        <name>NAD(+)</name>
        <dbReference type="ChEBI" id="CHEBI:57540"/>
    </ligand>
</feature>
<keyword evidence="10 15" id="KW-0520">NAD</keyword>
<dbReference type="InterPro" id="IPR033136">
    <property type="entry name" value="DNA_ligase_CS"/>
</dbReference>
<accession>A0A0F3MM73</accession>
<dbReference type="Proteomes" id="UP000033616">
    <property type="component" value="Unassembled WGS sequence"/>
</dbReference>
<dbReference type="Gene3D" id="1.10.150.20">
    <property type="entry name" value="5' to 3' exonuclease, C-terminal subdomain"/>
    <property type="match status" value="2"/>
</dbReference>
<dbReference type="EMBL" id="LANP01000006">
    <property type="protein sequence ID" value="KJV56761.1"/>
    <property type="molecule type" value="Genomic_DNA"/>
</dbReference>
<dbReference type="AlphaFoldDB" id="A0A0F3MM73"/>
<dbReference type="FunFam" id="2.40.50.140:FF:000012">
    <property type="entry name" value="DNA ligase"/>
    <property type="match status" value="1"/>
</dbReference>
<dbReference type="NCBIfam" id="NF005932">
    <property type="entry name" value="PRK07956.1"/>
    <property type="match status" value="1"/>
</dbReference>
<protein>
    <recommendedName>
        <fullName evidence="3 15">DNA ligase</fullName>
        <ecNumber evidence="2 15">6.5.1.2</ecNumber>
    </recommendedName>
    <alternativeName>
        <fullName evidence="15">Polydeoxyribonucleotide synthase [NAD(+)]</fullName>
    </alternativeName>
</protein>
<dbReference type="Pfam" id="PF03120">
    <property type="entry name" value="OB_DNA_ligase"/>
    <property type="match status" value="1"/>
</dbReference>
<evidence type="ECO:0000313" key="18">
    <source>
        <dbReference type="EMBL" id="KJV56761.1"/>
    </source>
</evidence>
<feature type="binding site" evidence="15">
    <location>
        <begin position="96"/>
        <end position="97"/>
    </location>
    <ligand>
        <name>NAD(+)</name>
        <dbReference type="ChEBI" id="CHEBI:57540"/>
    </ligand>
</feature>
<dbReference type="SMART" id="SM00292">
    <property type="entry name" value="BRCT"/>
    <property type="match status" value="1"/>
</dbReference>
<dbReference type="PATRIC" id="fig|1359168.3.peg.1070"/>
<keyword evidence="5 15" id="KW-0235">DNA replication</keyword>
<keyword evidence="12 15" id="KW-0464">Manganese</keyword>
<evidence type="ECO:0000256" key="14">
    <source>
        <dbReference type="ARBA" id="ARBA00060881"/>
    </source>
</evidence>
<comment type="cofactor">
    <cofactor evidence="15">
        <name>Mg(2+)</name>
        <dbReference type="ChEBI" id="CHEBI:18420"/>
    </cofactor>
    <cofactor evidence="15">
        <name>Mn(2+)</name>
        <dbReference type="ChEBI" id="CHEBI:29035"/>
    </cofactor>
</comment>
<dbReference type="Pfam" id="PF12826">
    <property type="entry name" value="HHH_2"/>
    <property type="match status" value="1"/>
</dbReference>
<evidence type="ECO:0000313" key="19">
    <source>
        <dbReference type="Proteomes" id="UP000033616"/>
    </source>
</evidence>
<dbReference type="GO" id="GO:0046872">
    <property type="term" value="F:metal ion binding"/>
    <property type="evidence" value="ECO:0007669"/>
    <property type="project" value="UniProtKB-KW"/>
</dbReference>
<dbReference type="InterPro" id="IPR004150">
    <property type="entry name" value="NAD_DNA_ligase_OB"/>
</dbReference>
<evidence type="ECO:0000256" key="13">
    <source>
        <dbReference type="ARBA" id="ARBA00034005"/>
    </source>
</evidence>
<comment type="function">
    <text evidence="1 15">DNA ligase that catalyzes the formation of phosphodiester linkages between 5'-phosphoryl and 3'-hydroxyl groups in double-stranded DNA using NAD as a coenzyme and as the energy source for the reaction. It is essential for DNA replication and repair of damaged DNA.</text>
</comment>
<dbReference type="NCBIfam" id="TIGR00575">
    <property type="entry name" value="dnlj"/>
    <property type="match status" value="1"/>
</dbReference>
<dbReference type="PIRSF" id="PIRSF001604">
    <property type="entry name" value="LigA"/>
    <property type="match status" value="1"/>
</dbReference>
<dbReference type="PROSITE" id="PS50172">
    <property type="entry name" value="BRCT"/>
    <property type="match status" value="1"/>
</dbReference>
<dbReference type="SUPFAM" id="SSF52113">
    <property type="entry name" value="BRCT domain"/>
    <property type="match status" value="1"/>
</dbReference>